<dbReference type="Pfam" id="PF01869">
    <property type="entry name" value="BcrAD_BadFG"/>
    <property type="match status" value="1"/>
</dbReference>
<protein>
    <submittedName>
        <fullName evidence="2">BadF-type ATPase</fullName>
    </submittedName>
</protein>
<dbReference type="Gene3D" id="1.10.720.160">
    <property type="match status" value="1"/>
</dbReference>
<dbReference type="CDD" id="cd24079">
    <property type="entry name" value="ASKHA_NBD_PG1100-like"/>
    <property type="match status" value="1"/>
</dbReference>
<keyword evidence="3" id="KW-1185">Reference proteome</keyword>
<dbReference type="Gene3D" id="3.30.420.40">
    <property type="match status" value="2"/>
</dbReference>
<gene>
    <name evidence="2" type="ORF">SAMN04488034_102247</name>
</gene>
<dbReference type="SUPFAM" id="SSF53067">
    <property type="entry name" value="Actin-like ATPase domain"/>
    <property type="match status" value="2"/>
</dbReference>
<dbReference type="RefSeq" id="WP_093112583.1">
    <property type="nucleotide sequence ID" value="NZ_FNGG01000002.1"/>
</dbReference>
<dbReference type="OrthoDB" id="871343at2"/>
<dbReference type="PANTHER" id="PTHR43190">
    <property type="entry name" value="N-ACETYL-D-GLUCOSAMINE KINASE"/>
    <property type="match status" value="1"/>
</dbReference>
<dbReference type="PANTHER" id="PTHR43190:SF3">
    <property type="entry name" value="N-ACETYL-D-GLUCOSAMINE KINASE"/>
    <property type="match status" value="1"/>
</dbReference>
<feature type="domain" description="ATPase BadF/BadG/BcrA/BcrD type" evidence="1">
    <location>
        <begin position="6"/>
        <end position="227"/>
    </location>
</feature>
<dbReference type="InterPro" id="IPR002731">
    <property type="entry name" value="ATPase_BadF"/>
</dbReference>
<organism evidence="2 3">
    <name type="scientific">Salinimicrobium catena</name>
    <dbReference type="NCBI Taxonomy" id="390640"/>
    <lineage>
        <taxon>Bacteria</taxon>
        <taxon>Pseudomonadati</taxon>
        <taxon>Bacteroidota</taxon>
        <taxon>Flavobacteriia</taxon>
        <taxon>Flavobacteriales</taxon>
        <taxon>Flavobacteriaceae</taxon>
        <taxon>Salinimicrobium</taxon>
    </lineage>
</organism>
<evidence type="ECO:0000259" key="1">
    <source>
        <dbReference type="Pfam" id="PF01869"/>
    </source>
</evidence>
<evidence type="ECO:0000313" key="3">
    <source>
        <dbReference type="Proteomes" id="UP000199448"/>
    </source>
</evidence>
<dbReference type="EMBL" id="FNUG01000002">
    <property type="protein sequence ID" value="SEE75196.1"/>
    <property type="molecule type" value="Genomic_DNA"/>
</dbReference>
<dbReference type="AlphaFoldDB" id="A0A1H5LDV0"/>
<evidence type="ECO:0000313" key="2">
    <source>
        <dbReference type="EMBL" id="SEE75196.1"/>
    </source>
</evidence>
<sequence length="287" mass="32762">MILIADGGSTKCDWILLDSEGKQLLKTRTKGLNPAVFKAEVLQERLEENLDLQQVRDRVERVHFYGAGCGTPKPTAKLKEILEAYFASASEVQVQEDMVAAAYAVTDKPGIVCILGTGSNSCYFDGKTVRTAVDSLGYILMDEASGNYFGKRLIRDYYYKKMPKELADKFEKEYDLSSDTIKENIYKKENPNTYLAHFAEFIFKNERNGYFYQLIAEGMQNFIEHRVLCFKEAQNVPIHFVGSIAYFSQDIIKDALQPYRLEPGNFVQRPIDGILDYYRKNVLKVQG</sequence>
<dbReference type="InterPro" id="IPR052519">
    <property type="entry name" value="Euk-type_GlcNAc_Kinase"/>
</dbReference>
<dbReference type="Proteomes" id="UP000199448">
    <property type="component" value="Unassembled WGS sequence"/>
</dbReference>
<reference evidence="2 3" key="1">
    <citation type="submission" date="2016-10" db="EMBL/GenBank/DDBJ databases">
        <authorList>
            <person name="de Groot N.N."/>
        </authorList>
    </citation>
    <scope>NUCLEOTIDE SEQUENCE [LARGE SCALE GENOMIC DNA]</scope>
    <source>
        <strain evidence="2 3">DSM 23553</strain>
    </source>
</reference>
<accession>A0A1H5LDV0</accession>
<dbReference type="InterPro" id="IPR043129">
    <property type="entry name" value="ATPase_NBD"/>
</dbReference>
<dbReference type="STRING" id="390640.SAMN04488034_102247"/>
<name>A0A1H5LDV0_9FLAO</name>
<proteinExistence type="predicted"/>